<proteinExistence type="predicted"/>
<feature type="region of interest" description="Disordered" evidence="1">
    <location>
        <begin position="150"/>
        <end position="176"/>
    </location>
</feature>
<dbReference type="AlphaFoldDB" id="A0A7W5YT92"/>
<dbReference type="RefSeq" id="WP_246452183.1">
    <property type="nucleotide sequence ID" value="NZ_JACIBV010000001.1"/>
</dbReference>
<dbReference type="GeneID" id="95396182"/>
<dbReference type="EMBL" id="JACIBV010000001">
    <property type="protein sequence ID" value="MBB3730179.1"/>
    <property type="molecule type" value="Genomic_DNA"/>
</dbReference>
<evidence type="ECO:0000313" key="2">
    <source>
        <dbReference type="EMBL" id="MBB3730179.1"/>
    </source>
</evidence>
<comment type="caution">
    <text evidence="2">The sequence shown here is derived from an EMBL/GenBank/DDBJ whole genome shotgun (WGS) entry which is preliminary data.</text>
</comment>
<reference evidence="2 3" key="1">
    <citation type="submission" date="2020-08" db="EMBL/GenBank/DDBJ databases">
        <title>Sequencing the genomes of 1000 actinobacteria strains.</title>
        <authorList>
            <person name="Klenk H.-P."/>
        </authorList>
    </citation>
    <scope>NUCLEOTIDE SEQUENCE [LARGE SCALE GENOMIC DNA]</scope>
    <source>
        <strain evidence="2 3">DSM 44320</strain>
    </source>
</reference>
<evidence type="ECO:0000256" key="1">
    <source>
        <dbReference type="SAM" id="MobiDB-lite"/>
    </source>
</evidence>
<keyword evidence="3" id="KW-1185">Reference proteome</keyword>
<evidence type="ECO:0000313" key="3">
    <source>
        <dbReference type="Proteomes" id="UP000579945"/>
    </source>
</evidence>
<name>A0A7W5YT92_9ACTN</name>
<feature type="region of interest" description="Disordered" evidence="1">
    <location>
        <begin position="16"/>
        <end position="55"/>
    </location>
</feature>
<accession>A0A7W5YT92</accession>
<dbReference type="Proteomes" id="UP000579945">
    <property type="component" value="Unassembled WGS sequence"/>
</dbReference>
<sequence>MVISAQRARSLDRRAAALGGPGQLGDLGQLGEVDEGGGHHDRGLAGSEGLQPLRGVGLRGDGQGVELAEDEDLAGRAVRASGGGQPQRTLAVVDGVVHRQLAEGGAEPGGVDAVAVPGDGQGEAEEQGGVALVAVGGRGQRFEGVVAGEDRDERLDGRRQPEAGDVLEGRGHRGRGAVGREVGEQSLCVAVEFSRGWRTCAQFRCQGRELPQCRPHFMTA</sequence>
<feature type="compositionally biased region" description="Basic and acidic residues" evidence="1">
    <location>
        <begin position="150"/>
        <end position="171"/>
    </location>
</feature>
<protein>
    <submittedName>
        <fullName evidence="2">Uncharacterized protein</fullName>
    </submittedName>
</protein>
<gene>
    <name evidence="2" type="ORF">FHR33_006039</name>
</gene>
<organism evidence="2 3">
    <name type="scientific">Nonomuraea dietziae</name>
    <dbReference type="NCBI Taxonomy" id="65515"/>
    <lineage>
        <taxon>Bacteria</taxon>
        <taxon>Bacillati</taxon>
        <taxon>Actinomycetota</taxon>
        <taxon>Actinomycetes</taxon>
        <taxon>Streptosporangiales</taxon>
        <taxon>Streptosporangiaceae</taxon>
        <taxon>Nonomuraea</taxon>
    </lineage>
</organism>